<evidence type="ECO:0000256" key="1">
    <source>
        <dbReference type="ARBA" id="ARBA00004651"/>
    </source>
</evidence>
<accession>A0A5Q4ZU43</accession>
<name>A0A5Q4ZU43_9GAMM</name>
<evidence type="ECO:0000256" key="3">
    <source>
        <dbReference type="ARBA" id="ARBA00022692"/>
    </source>
</evidence>
<dbReference type="CDD" id="cd18774">
    <property type="entry name" value="PDC2_HK_sensor"/>
    <property type="match status" value="1"/>
</dbReference>
<keyword evidence="4 6" id="KW-1133">Transmembrane helix</keyword>
<feature type="domain" description="GGDEF" evidence="8">
    <location>
        <begin position="429"/>
        <end position="562"/>
    </location>
</feature>
<feature type="domain" description="EAL" evidence="7">
    <location>
        <begin position="571"/>
        <end position="743"/>
    </location>
</feature>
<gene>
    <name evidence="9" type="ORF">AW0309160_03255</name>
</gene>
<dbReference type="SMART" id="SM00267">
    <property type="entry name" value="GGDEF"/>
    <property type="match status" value="1"/>
</dbReference>
<dbReference type="Pfam" id="PF08269">
    <property type="entry name" value="dCache_2"/>
    <property type="match status" value="1"/>
</dbReference>
<evidence type="ECO:0000256" key="6">
    <source>
        <dbReference type="SAM" id="Phobius"/>
    </source>
</evidence>
<proteinExistence type="predicted"/>
<evidence type="ECO:0000313" key="9">
    <source>
        <dbReference type="EMBL" id="VVV05772.1"/>
    </source>
</evidence>
<dbReference type="InterPro" id="IPR043128">
    <property type="entry name" value="Rev_trsase/Diguanyl_cyclase"/>
</dbReference>
<evidence type="ECO:0000256" key="4">
    <source>
        <dbReference type="ARBA" id="ARBA00022989"/>
    </source>
</evidence>
<keyword evidence="2" id="KW-1003">Cell membrane</keyword>
<dbReference type="PROSITE" id="PS50883">
    <property type="entry name" value="EAL"/>
    <property type="match status" value="1"/>
</dbReference>
<dbReference type="PANTHER" id="PTHR44757:SF2">
    <property type="entry name" value="BIOFILM ARCHITECTURE MAINTENANCE PROTEIN MBAA"/>
    <property type="match status" value="1"/>
</dbReference>
<organism evidence="9">
    <name type="scientific">Aliivibrio wodanis</name>
    <dbReference type="NCBI Taxonomy" id="80852"/>
    <lineage>
        <taxon>Bacteria</taxon>
        <taxon>Pseudomonadati</taxon>
        <taxon>Pseudomonadota</taxon>
        <taxon>Gammaproteobacteria</taxon>
        <taxon>Vibrionales</taxon>
        <taxon>Vibrionaceae</taxon>
        <taxon>Aliivibrio</taxon>
    </lineage>
</organism>
<dbReference type="SMART" id="SM00052">
    <property type="entry name" value="EAL"/>
    <property type="match status" value="1"/>
</dbReference>
<dbReference type="PANTHER" id="PTHR44757">
    <property type="entry name" value="DIGUANYLATE CYCLASE DGCP"/>
    <property type="match status" value="1"/>
</dbReference>
<dbReference type="GO" id="GO:0005886">
    <property type="term" value="C:plasma membrane"/>
    <property type="evidence" value="ECO:0007669"/>
    <property type="project" value="UniProtKB-SubCell"/>
</dbReference>
<dbReference type="SMART" id="SM01049">
    <property type="entry name" value="Cache_2"/>
    <property type="match status" value="1"/>
</dbReference>
<evidence type="ECO:0000256" key="5">
    <source>
        <dbReference type="ARBA" id="ARBA00023136"/>
    </source>
</evidence>
<dbReference type="InterPro" id="IPR035919">
    <property type="entry name" value="EAL_sf"/>
</dbReference>
<dbReference type="InterPro" id="IPR000160">
    <property type="entry name" value="GGDEF_dom"/>
</dbReference>
<dbReference type="InterPro" id="IPR029787">
    <property type="entry name" value="Nucleotide_cyclase"/>
</dbReference>
<evidence type="ECO:0000256" key="2">
    <source>
        <dbReference type="ARBA" id="ARBA00022475"/>
    </source>
</evidence>
<dbReference type="PROSITE" id="PS50887">
    <property type="entry name" value="GGDEF"/>
    <property type="match status" value="1"/>
</dbReference>
<dbReference type="Gene3D" id="3.20.20.450">
    <property type="entry name" value="EAL domain"/>
    <property type="match status" value="1"/>
</dbReference>
<dbReference type="EMBL" id="LR721751">
    <property type="protein sequence ID" value="VVV05772.1"/>
    <property type="molecule type" value="Genomic_DNA"/>
</dbReference>
<feature type="transmembrane region" description="Helical" evidence="6">
    <location>
        <begin position="343"/>
        <end position="366"/>
    </location>
</feature>
<dbReference type="SUPFAM" id="SSF141868">
    <property type="entry name" value="EAL domain-like"/>
    <property type="match status" value="1"/>
</dbReference>
<dbReference type="CDD" id="cd01949">
    <property type="entry name" value="GGDEF"/>
    <property type="match status" value="1"/>
</dbReference>
<dbReference type="NCBIfam" id="TIGR00254">
    <property type="entry name" value="GGDEF"/>
    <property type="match status" value="1"/>
</dbReference>
<reference evidence="9" key="1">
    <citation type="submission" date="2019-09" db="EMBL/GenBank/DDBJ databases">
        <authorList>
            <person name="Hjerde E."/>
        </authorList>
    </citation>
    <scope>NUCLEOTIDE SEQUENCE</scope>
    <source>
        <strain evidence="9">06/09/160</strain>
    </source>
</reference>
<keyword evidence="3 6" id="KW-0812">Transmembrane</keyword>
<dbReference type="Gene3D" id="3.30.70.270">
    <property type="match status" value="1"/>
</dbReference>
<dbReference type="AlphaFoldDB" id="A0A5Q4ZU43"/>
<feature type="transmembrane region" description="Helical" evidence="6">
    <location>
        <begin position="12"/>
        <end position="33"/>
    </location>
</feature>
<dbReference type="InterPro" id="IPR033480">
    <property type="entry name" value="sCache_2"/>
</dbReference>
<dbReference type="SUPFAM" id="SSF55073">
    <property type="entry name" value="Nucleotide cyclase"/>
    <property type="match status" value="1"/>
</dbReference>
<dbReference type="InterPro" id="IPR052155">
    <property type="entry name" value="Biofilm_reg_signaling"/>
</dbReference>
<evidence type="ECO:0000259" key="7">
    <source>
        <dbReference type="PROSITE" id="PS50883"/>
    </source>
</evidence>
<dbReference type="InterPro" id="IPR004010">
    <property type="entry name" value="Double_Cache_2"/>
</dbReference>
<dbReference type="InterPro" id="IPR001633">
    <property type="entry name" value="EAL_dom"/>
</dbReference>
<keyword evidence="5 6" id="KW-0472">Membrane</keyword>
<dbReference type="Gene3D" id="3.30.450.20">
    <property type="entry name" value="PAS domain"/>
    <property type="match status" value="2"/>
</dbReference>
<evidence type="ECO:0000259" key="8">
    <source>
        <dbReference type="PROSITE" id="PS50887"/>
    </source>
</evidence>
<protein>
    <submittedName>
        <fullName evidence="9">Putative signaling protein</fullName>
    </submittedName>
</protein>
<dbReference type="CDD" id="cd01948">
    <property type="entry name" value="EAL"/>
    <property type="match status" value="1"/>
</dbReference>
<sequence length="743" mass="84943">MHSLKNSKLLRLLQYLPIMVIVVFTIVLNLNVINSNERKITALLDAVHSEVLETKQQQAQAVVEQAYQQIEHEKALIDRIAREKLRLRVQTAFSIVDGLLKINKDKSLTEVKQLIIDTLRAMRFDDGTGYFYIYDMEGRNIMHPILPEMENTLMLDMVDSRGNYIIQNQLKSIKETGQAYNHYWYIKPSHQDREFEKVSFDRYLESLGWYIGSGAYVEDIEKQIQAQVLSMLSSVNLGNTGYIFVSDIDGSVKLQNQKIITDHPSLFLSNDNEKHQELIQIAKTGDFFTYEHTDVHSGDIEEKISYVRLIKDWNWVIGTGFYTSDITKLTEQKKQKLIVESHFELQIMLAFSVMLTILLTVVVLVIGKRVTNHVIFLEERVIGDYERLESTKNEMQYMAEFDVLTNLPNRTLLSTHIQKSIGLSRLEDKKVAVVFVDLDDFKNVNDQFGHSAGDQLLQQIGRRFESIIGSSDFVARFGGDEFVFCFSLLKGIDEAKLKVEQILQSFEAPFLLSGKSVQTSCSIGVSMYPDDGHNVEELISKADIVLYKVKDQEKGNILFYDAEINQQVQHDFQLENHLRQAIDNNEISVVYQPQIDAETQQICAVEALCRWNSDDLGFISPLDFIPLAERTGLIHQVGEFVFETACRDTLALMPNGVNTIGVSINISPKQFSYPGFEDKVLSIVKRVGIDIERITLEITENIFIEDLHSISPILNRFRDHGFGISLDDFCTGYSSLNYLNARS</sequence>
<dbReference type="Pfam" id="PF00990">
    <property type="entry name" value="GGDEF"/>
    <property type="match status" value="1"/>
</dbReference>
<comment type="subcellular location">
    <subcellularLocation>
        <location evidence="1">Cell membrane</location>
        <topology evidence="1">Multi-pass membrane protein</topology>
    </subcellularLocation>
</comment>
<dbReference type="Pfam" id="PF00563">
    <property type="entry name" value="EAL"/>
    <property type="match status" value="1"/>
</dbReference>